<keyword evidence="1" id="KW-0732">Signal</keyword>
<dbReference type="InterPro" id="IPR006311">
    <property type="entry name" value="TAT_signal"/>
</dbReference>
<dbReference type="Gene3D" id="3.10.450.710">
    <property type="entry name" value="Tgt2/MlaC"/>
    <property type="match status" value="1"/>
</dbReference>
<dbReference type="PANTHER" id="PTHR36573">
    <property type="entry name" value="INTERMEMBRANE PHOSPHOLIPID TRANSPORT SYSTEM BINDING PROTEIN MLAC"/>
    <property type="match status" value="1"/>
</dbReference>
<feature type="signal peptide" evidence="1">
    <location>
        <begin position="1"/>
        <end position="30"/>
    </location>
</feature>
<dbReference type="PANTHER" id="PTHR36573:SF1">
    <property type="entry name" value="INTERMEMBRANE PHOSPHOLIPID TRANSPORT SYSTEM BINDING PROTEIN MLAC"/>
    <property type="match status" value="1"/>
</dbReference>
<dbReference type="InterPro" id="IPR042245">
    <property type="entry name" value="Tgt2/MlaC_sf"/>
</dbReference>
<reference evidence="2 3" key="1">
    <citation type="submission" date="2016-04" db="EMBL/GenBank/DDBJ databases">
        <title>Deep-sea bacteria in the southern Pacific.</title>
        <authorList>
            <person name="Tang K."/>
        </authorList>
    </citation>
    <scope>NUCLEOTIDE SEQUENCE [LARGE SCALE GENOMIC DNA]</scope>
    <source>
        <strain evidence="2 3">JLT2014</strain>
    </source>
</reference>
<proteinExistence type="predicted"/>
<dbReference type="AlphaFoldDB" id="A0A1P8UUI8"/>
<name>A0A1P8UUI8_9RHOB</name>
<sequence precursor="true">MAQQLFSRRGVLGCTVAAGLMAALPGAALAVTAGQAQGLVDQLVGEINRVIDSGKSESAMIGDFKRIFEQYGDMPYIAAYALGADGRSASTSQKRAFSAAFSGYISRKYGKQFRKFIGGRLEVNGAKKVKNAYQVSTTAYLRGQAPFEVTFFVGEKSGRFYNMYIEGVNMLLTERTEIGAMLDRRRGDLDAMIEDLKRAG</sequence>
<feature type="chain" id="PRO_5012636846" evidence="1">
    <location>
        <begin position="31"/>
        <end position="200"/>
    </location>
</feature>
<evidence type="ECO:0000313" key="2">
    <source>
        <dbReference type="EMBL" id="APZ53059.1"/>
    </source>
</evidence>
<dbReference type="OrthoDB" id="7839352at2"/>
<dbReference type="KEGG" id="paby:Ga0080574_TMP2725"/>
<dbReference type="STRING" id="1250539.Ga0080574_TMP2725"/>
<dbReference type="Proteomes" id="UP000187059">
    <property type="component" value="Chromosome"/>
</dbReference>
<evidence type="ECO:0000313" key="3">
    <source>
        <dbReference type="Proteomes" id="UP000187059"/>
    </source>
</evidence>
<keyword evidence="3" id="KW-1185">Reference proteome</keyword>
<dbReference type="RefSeq" id="WP_076700182.1">
    <property type="nucleotide sequence ID" value="NZ_CP015093.1"/>
</dbReference>
<dbReference type="PROSITE" id="PS51318">
    <property type="entry name" value="TAT"/>
    <property type="match status" value="1"/>
</dbReference>
<dbReference type="Pfam" id="PF05494">
    <property type="entry name" value="MlaC"/>
    <property type="match status" value="1"/>
</dbReference>
<dbReference type="EMBL" id="CP015093">
    <property type="protein sequence ID" value="APZ53059.1"/>
    <property type="molecule type" value="Genomic_DNA"/>
</dbReference>
<organism evidence="2 3">
    <name type="scientific">Salipiger abyssi</name>
    <dbReference type="NCBI Taxonomy" id="1250539"/>
    <lineage>
        <taxon>Bacteria</taxon>
        <taxon>Pseudomonadati</taxon>
        <taxon>Pseudomonadota</taxon>
        <taxon>Alphaproteobacteria</taxon>
        <taxon>Rhodobacterales</taxon>
        <taxon>Roseobacteraceae</taxon>
        <taxon>Salipiger</taxon>
    </lineage>
</organism>
<protein>
    <submittedName>
        <fullName evidence="2">Phospholipid transport system substrate-binding protein</fullName>
    </submittedName>
</protein>
<gene>
    <name evidence="2" type="ORF">Ga0080574_TMP2725</name>
</gene>
<evidence type="ECO:0000256" key="1">
    <source>
        <dbReference type="SAM" id="SignalP"/>
    </source>
</evidence>
<accession>A0A1P8UUI8</accession>
<dbReference type="InterPro" id="IPR008869">
    <property type="entry name" value="MlaC/ttg2D"/>
</dbReference>